<reference evidence="6 7" key="1">
    <citation type="submission" date="2016-09" db="EMBL/GenBank/DDBJ databases">
        <authorList>
            <person name="Capua I."/>
            <person name="De Benedictis P."/>
            <person name="Joannis T."/>
            <person name="Lombin L.H."/>
            <person name="Cattoli G."/>
        </authorList>
    </citation>
    <scope>NUCLEOTIDE SEQUENCE [LARGE SCALE GENOMIC DNA]</scope>
    <source>
        <strain evidence="6 7">IMI 309357</strain>
    </source>
</reference>
<dbReference type="InterPro" id="IPR036259">
    <property type="entry name" value="MFS_trans_sf"/>
</dbReference>
<evidence type="ECO:0000256" key="3">
    <source>
        <dbReference type="ARBA" id="ARBA00022989"/>
    </source>
</evidence>
<keyword evidence="7" id="KW-1185">Reference proteome</keyword>
<feature type="transmembrane region" description="Helical" evidence="5">
    <location>
        <begin position="167"/>
        <end position="189"/>
    </location>
</feature>
<dbReference type="AlphaFoldDB" id="A0A1G4BSR6"/>
<name>A0A1G4BSR6_9PEZI</name>
<comment type="caution">
    <text evidence="6">The sequence shown here is derived from an EMBL/GenBank/DDBJ whole genome shotgun (WGS) entry which is preliminary data.</text>
</comment>
<keyword evidence="4 5" id="KW-0472">Membrane</keyword>
<dbReference type="Pfam" id="PF00083">
    <property type="entry name" value="Sugar_tr"/>
    <property type="match status" value="2"/>
</dbReference>
<dbReference type="GO" id="GO:0005351">
    <property type="term" value="F:carbohydrate:proton symporter activity"/>
    <property type="evidence" value="ECO:0007669"/>
    <property type="project" value="TreeGrafter"/>
</dbReference>
<evidence type="ECO:0000256" key="4">
    <source>
        <dbReference type="ARBA" id="ARBA00023136"/>
    </source>
</evidence>
<keyword evidence="2 5" id="KW-0812">Transmembrane</keyword>
<protein>
    <submittedName>
        <fullName evidence="6">MFS transporter, SP family, general alpha glucoside:H+ symporter</fullName>
    </submittedName>
</protein>
<evidence type="ECO:0000256" key="1">
    <source>
        <dbReference type="ARBA" id="ARBA00004141"/>
    </source>
</evidence>
<feature type="transmembrane region" description="Helical" evidence="5">
    <location>
        <begin position="96"/>
        <end position="113"/>
    </location>
</feature>
<accession>A0A1G4BSR6</accession>
<dbReference type="PANTHER" id="PTHR48022">
    <property type="entry name" value="PLASTIDIC GLUCOSE TRANSPORTER 4"/>
    <property type="match status" value="1"/>
</dbReference>
<evidence type="ECO:0000256" key="2">
    <source>
        <dbReference type="ARBA" id="ARBA00022692"/>
    </source>
</evidence>
<dbReference type="EMBL" id="MJBS01000002">
    <property type="protein sequence ID" value="OHF04441.1"/>
    <property type="molecule type" value="Genomic_DNA"/>
</dbReference>
<dbReference type="RefSeq" id="XP_022481576.1">
    <property type="nucleotide sequence ID" value="XM_022611951.1"/>
</dbReference>
<feature type="transmembrane region" description="Helical" evidence="5">
    <location>
        <begin position="64"/>
        <end position="84"/>
    </location>
</feature>
<proteinExistence type="predicted"/>
<dbReference type="GO" id="GO:0016020">
    <property type="term" value="C:membrane"/>
    <property type="evidence" value="ECO:0007669"/>
    <property type="project" value="UniProtKB-SubCell"/>
</dbReference>
<comment type="subcellular location">
    <subcellularLocation>
        <location evidence="1">Membrane</location>
        <topology evidence="1">Multi-pass membrane protein</topology>
    </subcellularLocation>
</comment>
<dbReference type="PANTHER" id="PTHR48022:SF5">
    <property type="entry name" value="ALPHA-GLUCOSIDES PERMEASE MPH2-RELATED"/>
    <property type="match status" value="1"/>
</dbReference>
<keyword evidence="3 5" id="KW-1133">Transmembrane helix</keyword>
<dbReference type="GeneID" id="34553461"/>
<sequence>MHRFVVVDDGPAGLRQQSMTQIPSTVNTIQRPGDPGVIGVFQALTTTCAADVTPMALRPIVTTYTNICLIIGQLIGTGVLWGLFSRPDDWAWRTPYAIQWVFSLPIVIGEILAPEGPSVKGRLTDSSDAQRRLASSSTTDSELDASIAMITHPYGMERGGFDSDNSFSFGLGTSPITVVGIFLSWFLIIHIGRRKLYVIDLCIMFIVLVTVGGMGIPDSRPNLGWTSGAFWIVLVITYDMTTGPT</sequence>
<dbReference type="SUPFAM" id="SSF103473">
    <property type="entry name" value="MFS general substrate transporter"/>
    <property type="match status" value="1"/>
</dbReference>
<dbReference type="OrthoDB" id="4334408at2759"/>
<gene>
    <name evidence="6" type="ORF">CORC01_00293</name>
</gene>
<feature type="transmembrane region" description="Helical" evidence="5">
    <location>
        <begin position="196"/>
        <end position="216"/>
    </location>
</feature>
<organism evidence="6 7">
    <name type="scientific">Colletotrichum orchidophilum</name>
    <dbReference type="NCBI Taxonomy" id="1209926"/>
    <lineage>
        <taxon>Eukaryota</taxon>
        <taxon>Fungi</taxon>
        <taxon>Dikarya</taxon>
        <taxon>Ascomycota</taxon>
        <taxon>Pezizomycotina</taxon>
        <taxon>Sordariomycetes</taxon>
        <taxon>Hypocreomycetidae</taxon>
        <taxon>Glomerellales</taxon>
        <taxon>Glomerellaceae</taxon>
        <taxon>Colletotrichum</taxon>
    </lineage>
</organism>
<evidence type="ECO:0000256" key="5">
    <source>
        <dbReference type="SAM" id="Phobius"/>
    </source>
</evidence>
<dbReference type="InterPro" id="IPR050360">
    <property type="entry name" value="MFS_Sugar_Transporters"/>
</dbReference>
<evidence type="ECO:0000313" key="7">
    <source>
        <dbReference type="Proteomes" id="UP000176998"/>
    </source>
</evidence>
<dbReference type="InterPro" id="IPR005828">
    <property type="entry name" value="MFS_sugar_transport-like"/>
</dbReference>
<dbReference type="Proteomes" id="UP000176998">
    <property type="component" value="Unassembled WGS sequence"/>
</dbReference>
<dbReference type="Gene3D" id="1.20.1250.20">
    <property type="entry name" value="MFS general substrate transporter like domains"/>
    <property type="match status" value="2"/>
</dbReference>
<evidence type="ECO:0000313" key="6">
    <source>
        <dbReference type="EMBL" id="OHF04441.1"/>
    </source>
</evidence>